<sequence length="475" mass="52773">MEYGIWGLHAAGSLWGDPRVVPRQPMLPPGAMPQIFPRTLLALTSLHQRHHQLSGGDDTDEGPYEAMELTAKSSSTTDEARSETSTPLDKIKKSEDIERDDEDDDDDENDNQIPLANGINNNEDLGGESDTESTNSSHNSGNNLVNKLDPMSCFGFDKDETVNPMLNGWVLGAYTAMLGRLSAATAALEATEVPSLPSDSDSETSDQSSCNEKSRDNSPVADTYRGYPCGSCDVVTTTRPALKKHILDCHPASSSGFETNGTNNVRRCPSVGCDFTSLSRCEMETHVASHLPQGMTSTGKKRTLALQRVRYRYEREEYRCSLCTYACTIEKAFQRHLRAHAKGTAPETRVSCAVCGADRSSEVDLSKHMRRHRDDRYFCCDICVFRTVQLKKLIQHRRMHTGEKPHLCPHCAYRSARRDNLRSHVRRVHKKENLYCDTFSPRGMLMSSTLINDESTSNLAHTPTASPTSDANVSY</sequence>
<feature type="compositionally biased region" description="Polar residues" evidence="6">
    <location>
        <begin position="71"/>
        <end position="87"/>
    </location>
</feature>
<feature type="region of interest" description="Disordered" evidence="6">
    <location>
        <begin position="70"/>
        <end position="145"/>
    </location>
</feature>
<dbReference type="PANTHER" id="PTHR24379:SF121">
    <property type="entry name" value="C2H2-TYPE DOMAIN-CONTAINING PROTEIN"/>
    <property type="match status" value="1"/>
</dbReference>
<keyword evidence="4" id="KW-0862">Zinc</keyword>
<dbReference type="Gene3D" id="3.30.160.60">
    <property type="entry name" value="Classic Zinc Finger"/>
    <property type="match status" value="3"/>
</dbReference>
<keyword evidence="1" id="KW-0479">Metal-binding</keyword>
<comment type="caution">
    <text evidence="8">The sequence shown here is derived from an EMBL/GenBank/DDBJ whole genome shotgun (WGS) entry which is preliminary data.</text>
</comment>
<evidence type="ECO:0000256" key="4">
    <source>
        <dbReference type="ARBA" id="ARBA00022833"/>
    </source>
</evidence>
<keyword evidence="2" id="KW-0677">Repeat</keyword>
<dbReference type="InterPro" id="IPR036236">
    <property type="entry name" value="Znf_C2H2_sf"/>
</dbReference>
<dbReference type="InterPro" id="IPR013087">
    <property type="entry name" value="Znf_C2H2_type"/>
</dbReference>
<evidence type="ECO:0000256" key="5">
    <source>
        <dbReference type="PROSITE-ProRule" id="PRU00042"/>
    </source>
</evidence>
<evidence type="ECO:0000256" key="6">
    <source>
        <dbReference type="SAM" id="MobiDB-lite"/>
    </source>
</evidence>
<dbReference type="GO" id="GO:0005634">
    <property type="term" value="C:nucleus"/>
    <property type="evidence" value="ECO:0007669"/>
    <property type="project" value="UniProtKB-ARBA"/>
</dbReference>
<feature type="compositionally biased region" description="Polar residues" evidence="6">
    <location>
        <begin position="132"/>
        <end position="145"/>
    </location>
</feature>
<keyword evidence="3 5" id="KW-0863">Zinc-finger</keyword>
<evidence type="ECO:0000256" key="2">
    <source>
        <dbReference type="ARBA" id="ARBA00022737"/>
    </source>
</evidence>
<protein>
    <recommendedName>
        <fullName evidence="7">C2H2-type domain-containing protein</fullName>
    </recommendedName>
</protein>
<feature type="region of interest" description="Disordered" evidence="6">
    <location>
        <begin position="456"/>
        <end position="475"/>
    </location>
</feature>
<reference evidence="8" key="2">
    <citation type="submission" date="2023-03" db="EMBL/GenBank/DDBJ databases">
        <authorList>
            <person name="Inwood S.N."/>
            <person name="Skelly J.G."/>
            <person name="Guhlin J."/>
            <person name="Harrop T.W.R."/>
            <person name="Goldson S.G."/>
            <person name="Dearden P.K."/>
        </authorList>
    </citation>
    <scope>NUCLEOTIDE SEQUENCE</scope>
    <source>
        <strain evidence="8">Irish</strain>
        <tissue evidence="8">Whole body</tissue>
    </source>
</reference>
<evidence type="ECO:0000313" key="9">
    <source>
        <dbReference type="Proteomes" id="UP001168990"/>
    </source>
</evidence>
<dbReference type="SUPFAM" id="SSF57667">
    <property type="entry name" value="beta-beta-alpha zinc fingers"/>
    <property type="match status" value="2"/>
</dbReference>
<feature type="region of interest" description="Disordered" evidence="6">
    <location>
        <begin position="192"/>
        <end position="219"/>
    </location>
</feature>
<dbReference type="Proteomes" id="UP001168990">
    <property type="component" value="Unassembled WGS sequence"/>
</dbReference>
<name>A0AA39FWY4_9HYME</name>
<evidence type="ECO:0000256" key="3">
    <source>
        <dbReference type="ARBA" id="ARBA00022771"/>
    </source>
</evidence>
<dbReference type="SMART" id="SM00355">
    <property type="entry name" value="ZnF_C2H2"/>
    <property type="match status" value="6"/>
</dbReference>
<dbReference type="EMBL" id="JAQQBS010000001">
    <property type="protein sequence ID" value="KAK0177359.1"/>
    <property type="molecule type" value="Genomic_DNA"/>
</dbReference>
<feature type="domain" description="C2H2-type" evidence="7">
    <location>
        <begin position="406"/>
        <end position="434"/>
    </location>
</feature>
<evidence type="ECO:0000313" key="8">
    <source>
        <dbReference type="EMBL" id="KAK0177359.1"/>
    </source>
</evidence>
<dbReference type="PROSITE" id="PS50157">
    <property type="entry name" value="ZINC_FINGER_C2H2_2"/>
    <property type="match status" value="3"/>
</dbReference>
<dbReference type="PROSITE" id="PS00028">
    <property type="entry name" value="ZINC_FINGER_C2H2_1"/>
    <property type="match status" value="1"/>
</dbReference>
<dbReference type="AlphaFoldDB" id="A0AA39FWY4"/>
<feature type="compositionally biased region" description="Polar residues" evidence="6">
    <location>
        <begin position="111"/>
        <end position="123"/>
    </location>
</feature>
<evidence type="ECO:0000259" key="7">
    <source>
        <dbReference type="PROSITE" id="PS50157"/>
    </source>
</evidence>
<proteinExistence type="predicted"/>
<accession>A0AA39FWY4</accession>
<reference evidence="8" key="1">
    <citation type="journal article" date="2023" name="bioRxiv">
        <title>Scaffold-level genome assemblies of two parasitoid biocontrol wasps reveal the parthenogenesis mechanism and an associated novel virus.</title>
        <authorList>
            <person name="Inwood S."/>
            <person name="Skelly J."/>
            <person name="Guhlin J."/>
            <person name="Harrop T."/>
            <person name="Goldson S."/>
            <person name="Dearden P."/>
        </authorList>
    </citation>
    <scope>NUCLEOTIDE SEQUENCE</scope>
    <source>
        <strain evidence="8">Irish</strain>
        <tissue evidence="8">Whole body</tissue>
    </source>
</reference>
<feature type="compositionally biased region" description="Acidic residues" evidence="6">
    <location>
        <begin position="97"/>
        <end position="110"/>
    </location>
</feature>
<gene>
    <name evidence="8" type="ORF">PV328_001421</name>
</gene>
<dbReference type="FunFam" id="3.30.160.60:FF:000446">
    <property type="entry name" value="Zinc finger protein"/>
    <property type="match status" value="1"/>
</dbReference>
<feature type="domain" description="C2H2-type" evidence="7">
    <location>
        <begin position="378"/>
        <end position="405"/>
    </location>
</feature>
<keyword evidence="9" id="KW-1185">Reference proteome</keyword>
<feature type="domain" description="C2H2-type" evidence="7">
    <location>
        <begin position="350"/>
        <end position="377"/>
    </location>
</feature>
<organism evidence="8 9">
    <name type="scientific">Microctonus aethiopoides</name>
    <dbReference type="NCBI Taxonomy" id="144406"/>
    <lineage>
        <taxon>Eukaryota</taxon>
        <taxon>Metazoa</taxon>
        <taxon>Ecdysozoa</taxon>
        <taxon>Arthropoda</taxon>
        <taxon>Hexapoda</taxon>
        <taxon>Insecta</taxon>
        <taxon>Pterygota</taxon>
        <taxon>Neoptera</taxon>
        <taxon>Endopterygota</taxon>
        <taxon>Hymenoptera</taxon>
        <taxon>Apocrita</taxon>
        <taxon>Ichneumonoidea</taxon>
        <taxon>Braconidae</taxon>
        <taxon>Euphorinae</taxon>
        <taxon>Microctonus</taxon>
    </lineage>
</organism>
<dbReference type="GO" id="GO:0008270">
    <property type="term" value="F:zinc ion binding"/>
    <property type="evidence" value="ECO:0007669"/>
    <property type="project" value="UniProtKB-KW"/>
</dbReference>
<evidence type="ECO:0000256" key="1">
    <source>
        <dbReference type="ARBA" id="ARBA00022723"/>
    </source>
</evidence>
<dbReference type="PANTHER" id="PTHR24379">
    <property type="entry name" value="KRAB AND ZINC FINGER DOMAIN-CONTAINING"/>
    <property type="match status" value="1"/>
</dbReference>